<sequence>MNFVVKIPSSMQKLLDNNFNMEIVNEKLDTKYLISNFNKFN</sequence>
<evidence type="ECO:0000313" key="1">
    <source>
        <dbReference type="EMBL" id="VAY88180.1"/>
    </source>
</evidence>
<protein>
    <submittedName>
        <fullName evidence="1">Uncharacterized protein</fullName>
    </submittedName>
</protein>
<dbReference type="AlphaFoldDB" id="A0A3B1DYC9"/>
<name>A0A3B1DYC9_9ZZZZ</name>
<accession>A0A3B1DYC9</accession>
<gene>
    <name evidence="1" type="ORF">MNB_ARC-1_1361</name>
</gene>
<organism evidence="1">
    <name type="scientific">hydrothermal vent metagenome</name>
    <dbReference type="NCBI Taxonomy" id="652676"/>
    <lineage>
        <taxon>unclassified sequences</taxon>
        <taxon>metagenomes</taxon>
        <taxon>ecological metagenomes</taxon>
    </lineage>
</organism>
<dbReference type="EMBL" id="UOYO01000047">
    <property type="protein sequence ID" value="VAY88180.1"/>
    <property type="molecule type" value="Genomic_DNA"/>
</dbReference>
<proteinExistence type="predicted"/>
<reference evidence="1" key="1">
    <citation type="submission" date="2018-10" db="EMBL/GenBank/DDBJ databases">
        <authorList>
            <person name="Aoki K."/>
        </authorList>
    </citation>
    <scope>NUCLEOTIDE SEQUENCE</scope>
</reference>